<dbReference type="GO" id="GO:0016020">
    <property type="term" value="C:membrane"/>
    <property type="evidence" value="ECO:0007669"/>
    <property type="project" value="UniProtKB-SubCell"/>
</dbReference>
<evidence type="ECO:0000313" key="9">
    <source>
        <dbReference type="Proteomes" id="UP000811619"/>
    </source>
</evidence>
<feature type="region of interest" description="Disordered" evidence="5">
    <location>
        <begin position="517"/>
        <end position="569"/>
    </location>
</feature>
<dbReference type="InterPro" id="IPR001849">
    <property type="entry name" value="PH_domain"/>
</dbReference>
<evidence type="ECO:0000256" key="1">
    <source>
        <dbReference type="ARBA" id="ARBA00004370"/>
    </source>
</evidence>
<protein>
    <recommendedName>
        <fullName evidence="10">Transcription factor SipA3</fullName>
    </recommendedName>
</protein>
<gene>
    <name evidence="8" type="ORF">E4U42_001634</name>
</gene>
<dbReference type="InterPro" id="IPR039463">
    <property type="entry name" value="Sip3/Lam1_BAR"/>
</dbReference>
<dbReference type="InterPro" id="IPR004148">
    <property type="entry name" value="BAR_dom"/>
</dbReference>
<organism evidence="8 9">
    <name type="scientific">Claviceps africana</name>
    <dbReference type="NCBI Taxonomy" id="83212"/>
    <lineage>
        <taxon>Eukaryota</taxon>
        <taxon>Fungi</taxon>
        <taxon>Dikarya</taxon>
        <taxon>Ascomycota</taxon>
        <taxon>Pezizomycotina</taxon>
        <taxon>Sordariomycetes</taxon>
        <taxon>Hypocreomycetidae</taxon>
        <taxon>Hypocreales</taxon>
        <taxon>Clavicipitaceae</taxon>
        <taxon>Claviceps</taxon>
    </lineage>
</organism>
<feature type="domain" description="PH" evidence="6">
    <location>
        <begin position="305"/>
        <end position="404"/>
    </location>
</feature>
<feature type="region of interest" description="Disordered" evidence="5">
    <location>
        <begin position="659"/>
        <end position="678"/>
    </location>
</feature>
<feature type="region of interest" description="Disordered" evidence="5">
    <location>
        <begin position="840"/>
        <end position="882"/>
    </location>
</feature>
<keyword evidence="9" id="KW-1185">Reference proteome</keyword>
<dbReference type="OrthoDB" id="10070851at2759"/>
<dbReference type="SMART" id="SM00233">
    <property type="entry name" value="PH"/>
    <property type="match status" value="1"/>
</dbReference>
<keyword evidence="4" id="KW-0472">Membrane</keyword>
<keyword evidence="2" id="KW-0812">Transmembrane</keyword>
<evidence type="ECO:0000256" key="3">
    <source>
        <dbReference type="ARBA" id="ARBA00022989"/>
    </source>
</evidence>
<dbReference type="Pfam" id="PF16016">
    <property type="entry name" value="VASt"/>
    <property type="match status" value="1"/>
</dbReference>
<feature type="compositionally biased region" description="Polar residues" evidence="5">
    <location>
        <begin position="661"/>
        <end position="670"/>
    </location>
</feature>
<dbReference type="InterPro" id="IPR027267">
    <property type="entry name" value="AH/BAR_dom_sf"/>
</dbReference>
<dbReference type="Pfam" id="PF16746">
    <property type="entry name" value="BAR_3"/>
    <property type="match status" value="1"/>
</dbReference>
<dbReference type="PROSITE" id="PS50003">
    <property type="entry name" value="PH_DOMAIN"/>
    <property type="match status" value="1"/>
</dbReference>
<comment type="subcellular location">
    <subcellularLocation>
        <location evidence="1">Membrane</location>
    </subcellularLocation>
</comment>
<evidence type="ECO:0000256" key="5">
    <source>
        <dbReference type="SAM" id="MobiDB-lite"/>
    </source>
</evidence>
<dbReference type="EMBL" id="SRPY01000015">
    <property type="protein sequence ID" value="KAG5930388.1"/>
    <property type="molecule type" value="Genomic_DNA"/>
</dbReference>
<feature type="compositionally biased region" description="Low complexity" evidence="5">
    <location>
        <begin position="535"/>
        <end position="545"/>
    </location>
</feature>
<feature type="region of interest" description="Disordered" evidence="5">
    <location>
        <begin position="1"/>
        <end position="23"/>
    </location>
</feature>
<evidence type="ECO:0000256" key="4">
    <source>
        <dbReference type="ARBA" id="ARBA00023136"/>
    </source>
</evidence>
<dbReference type="InterPro" id="IPR042067">
    <property type="entry name" value="Sip3_PH"/>
</dbReference>
<dbReference type="CDD" id="cd13280">
    <property type="entry name" value="PH_SIP3"/>
    <property type="match status" value="1"/>
</dbReference>
<feature type="domain" description="VASt" evidence="7">
    <location>
        <begin position="899"/>
        <end position="1071"/>
    </location>
</feature>
<accession>A0A8K0NL55</accession>
<dbReference type="GO" id="GO:0005737">
    <property type="term" value="C:cytoplasm"/>
    <property type="evidence" value="ECO:0007669"/>
    <property type="project" value="InterPro"/>
</dbReference>
<evidence type="ECO:0000259" key="7">
    <source>
        <dbReference type="PROSITE" id="PS51778"/>
    </source>
</evidence>
<dbReference type="InterPro" id="IPR011993">
    <property type="entry name" value="PH-like_dom_sf"/>
</dbReference>
<evidence type="ECO:0008006" key="10">
    <source>
        <dbReference type="Google" id="ProtNLM"/>
    </source>
</evidence>
<proteinExistence type="predicted"/>
<feature type="region of interest" description="Disordered" evidence="5">
    <location>
        <begin position="410"/>
        <end position="442"/>
    </location>
</feature>
<dbReference type="SUPFAM" id="SSF50729">
    <property type="entry name" value="PH domain-like"/>
    <property type="match status" value="1"/>
</dbReference>
<dbReference type="PROSITE" id="PS51778">
    <property type="entry name" value="VAST"/>
    <property type="match status" value="1"/>
</dbReference>
<dbReference type="SUPFAM" id="SSF103657">
    <property type="entry name" value="BAR/IMD domain-like"/>
    <property type="match status" value="1"/>
</dbReference>
<comment type="caution">
    <text evidence="8">The sequence shown here is derived from an EMBL/GenBank/DDBJ whole genome shotgun (WGS) entry which is preliminary data.</text>
</comment>
<feature type="compositionally biased region" description="Polar residues" evidence="5">
    <location>
        <begin position="412"/>
        <end position="424"/>
    </location>
</feature>
<evidence type="ECO:0000256" key="2">
    <source>
        <dbReference type="ARBA" id="ARBA00022692"/>
    </source>
</evidence>
<evidence type="ECO:0000259" key="6">
    <source>
        <dbReference type="PROSITE" id="PS50003"/>
    </source>
</evidence>
<dbReference type="CDD" id="cd07609">
    <property type="entry name" value="BAR_SIP3_fungi"/>
    <property type="match status" value="1"/>
</dbReference>
<dbReference type="Gene3D" id="1.20.1270.60">
    <property type="entry name" value="Arfaptin homology (AH) domain/BAR domain"/>
    <property type="match status" value="1"/>
</dbReference>
<keyword evidence="3" id="KW-1133">Transmembrane helix</keyword>
<evidence type="ECO:0000313" key="8">
    <source>
        <dbReference type="EMBL" id="KAG5930388.1"/>
    </source>
</evidence>
<dbReference type="PANTHER" id="PTHR14248">
    <property type="entry name" value="CYCLIN Y, ISOFORM A"/>
    <property type="match status" value="1"/>
</dbReference>
<name>A0A8K0NL55_9HYPO</name>
<reference evidence="8" key="1">
    <citation type="journal article" date="2020" name="bioRxiv">
        <title>Whole genome comparisons of ergot fungi reveals the divergence and evolution of species within the genus Claviceps are the result of varying mechanisms driving genome evolution and host range expansion.</title>
        <authorList>
            <person name="Wyka S.A."/>
            <person name="Mondo S.J."/>
            <person name="Liu M."/>
            <person name="Dettman J."/>
            <person name="Nalam V."/>
            <person name="Broders K.D."/>
        </authorList>
    </citation>
    <scope>NUCLEOTIDE SEQUENCE</scope>
    <source>
        <strain evidence="8">CCC 489</strain>
    </source>
</reference>
<feature type="compositionally biased region" description="Low complexity" evidence="5">
    <location>
        <begin position="841"/>
        <end position="853"/>
    </location>
</feature>
<sequence>MPSTTATASGGPPRHNDRGVPVGLNEAALDSPTFRAAAAHFIDQIEAVERWLSGYVSSTSKFAHEIQGLEDTINSYLTKTMPSAVDGLIESDYTLLALKRVGDGQRECWMQILSSAKRMDTTVVEPVRNFLSGDMRSFKDIRRNLEQTQRAYDSTIARYVGQSKTKEPSALREDAFSVYENRKAYLQASMDCCEFAPQLRFAIERLLVRVCGDVWKDLLRSRDAISNATRWTREMNRVRGWATELEASEGIFKTELQSARRALSESTLEGFKPSRELEDYSASTVPFLGSRGPLNLRPKGDSSVMSEKQGWLFLRVISGKPVRYTWVRRWYYCRDGVFGWLVPGPQGVLQGDEIGVLLCNTKPAVGEERRFCFEVKTKNQTMMLQAEYQRELIEWLEVFEVTKKKAFETGMGNANNSRNSTTSGHDAAYSINPPSAPEFSARPIDHSAATTSANADDAAPGFERSAALYLPLQDTAKHSMDVNVGAAAAGRRSFSALGKDLSREDDESRRDHATRIIQKLDLHRKSAAPSGIADTGPTGSGLPTPGIGGLMSSSQNLLPAGAMSPAGVSKQSASLLPTLDTRQASLAPSSLAQPPATTGLSRSAVLLMAERRSVPGRNKLPTSILANYWGSNLWTKIDTPEQPMLPRRDDDDPIGIVVPRSSDTSLSAAGSDTPVDGSVPPNYPPELRAQNAQFRLLFPNAPPGESPVLVFCAAWSSSKARDSTKGALAGEGRIYVTPDNMYFYSQQMGLVTAYGISLDTITELTTAAGRECDVISLQLDQDANRTGYAQITVKVFLDDLHLLHTRLNLLIDNLQAEEPMDAQDLIAALINVEKEDFDRPSAGAESWEEGSAANTAGVDEGTPSGRRARRSQHDFDRSRRRMAGKLHLPSRPVLYEPEGMTKMAAERHFETSAKACFHVIFGDKSFVFPKLYFEHRAQQIAQGPWVLVDQGQMRRDFQFKVDYVDMLGRKKSADVKDYQTIDVYSDHATYVVTHIRTAWHLPHSRSFKLVTKIVITHVAKSKCKLAAYVKIDWTKTPALSKNLIERQALHDAVADAEEMAELATDQVRKLGHRSRTKRAIQVYGHVGQQTQVVVFSPAAAESSKKQAIKPRSLTALQFETLRSLGESAVSSLIMWAFAGLQKLYGIITAQRVIVLLLVASALTNLLLTSTESSTWWKERRAAKFMKRVGVTPNPMMSRAIYIADLDQATGATGANGGLDAAFPTNSTCFRTYKAALLDTTGMDAAWDEAGATLSSPSSRAAARRLRRTRQRLGAYRHDLVVALRVVNNVEREMLQSEWENWLGNEKFLCDALAAMLQDGQEDQTSKRGSSAQKVVGSLLTEGKRDALEDWRDGYCGSCERDLEAVIKARTVGGGGFKGEEG</sequence>
<dbReference type="Proteomes" id="UP000811619">
    <property type="component" value="Unassembled WGS sequence"/>
</dbReference>
<dbReference type="InterPro" id="IPR031968">
    <property type="entry name" value="VASt"/>
</dbReference>
<dbReference type="Gene3D" id="2.30.29.30">
    <property type="entry name" value="Pleckstrin-homology domain (PH domain)/Phosphotyrosine-binding domain (PTB)"/>
    <property type="match status" value="1"/>
</dbReference>